<accession>A0A212F5H8</accession>
<dbReference type="GO" id="GO:0005730">
    <property type="term" value="C:nucleolus"/>
    <property type="evidence" value="ECO:0007669"/>
    <property type="project" value="UniProtKB-SubCell"/>
</dbReference>
<evidence type="ECO:0000256" key="3">
    <source>
        <dbReference type="ARBA" id="ARBA00022478"/>
    </source>
</evidence>
<keyword evidence="5" id="KW-0539">Nucleus</keyword>
<dbReference type="GO" id="GO:0003677">
    <property type="term" value="F:DNA binding"/>
    <property type="evidence" value="ECO:0007669"/>
    <property type="project" value="InterPro"/>
</dbReference>
<dbReference type="KEGG" id="dpl:KGM_205428"/>
<dbReference type="GO" id="GO:0000428">
    <property type="term" value="C:DNA-directed RNA polymerase complex"/>
    <property type="evidence" value="ECO:0007669"/>
    <property type="project" value="UniProtKB-KW"/>
</dbReference>
<keyword evidence="7" id="KW-1185">Reference proteome</keyword>
<protein>
    <submittedName>
        <fullName evidence="6">DNA-directed RNA polymerase 1 subunit RPA49 like protein</fullName>
    </submittedName>
</protein>
<evidence type="ECO:0000256" key="2">
    <source>
        <dbReference type="ARBA" id="ARBA00009430"/>
    </source>
</evidence>
<dbReference type="Proteomes" id="UP000007151">
    <property type="component" value="Unassembled WGS sequence"/>
</dbReference>
<comment type="subcellular location">
    <subcellularLocation>
        <location evidence="1">Nucleus</location>
        <location evidence="1">Nucleolus</location>
    </subcellularLocation>
</comment>
<dbReference type="FunCoup" id="A0A212F5H8">
    <property type="interactions" value="558"/>
</dbReference>
<keyword evidence="3 6" id="KW-0240">DNA-directed RNA polymerase</keyword>
<proteinExistence type="inferred from homology"/>
<gene>
    <name evidence="6" type="ORF">KGM_205428</name>
</gene>
<reference evidence="6 7" key="1">
    <citation type="journal article" date="2011" name="Cell">
        <title>The monarch butterfly genome yields insights into long-distance migration.</title>
        <authorList>
            <person name="Zhan S."/>
            <person name="Merlin C."/>
            <person name="Boore J.L."/>
            <person name="Reppert S.M."/>
        </authorList>
    </citation>
    <scope>NUCLEOTIDE SEQUENCE [LARGE SCALE GENOMIC DNA]</scope>
    <source>
        <strain evidence="6">F-2</strain>
    </source>
</reference>
<dbReference type="AlphaFoldDB" id="A0A212F5H8"/>
<evidence type="ECO:0000256" key="1">
    <source>
        <dbReference type="ARBA" id="ARBA00004604"/>
    </source>
</evidence>
<evidence type="ECO:0000313" key="6">
    <source>
        <dbReference type="EMBL" id="OWR48988.1"/>
    </source>
</evidence>
<comment type="caution">
    <text evidence="6">The sequence shown here is derived from an EMBL/GenBank/DDBJ whole genome shotgun (WGS) entry which is preliminary data.</text>
</comment>
<organism evidence="6 7">
    <name type="scientific">Danaus plexippus plexippus</name>
    <dbReference type="NCBI Taxonomy" id="278856"/>
    <lineage>
        <taxon>Eukaryota</taxon>
        <taxon>Metazoa</taxon>
        <taxon>Ecdysozoa</taxon>
        <taxon>Arthropoda</taxon>
        <taxon>Hexapoda</taxon>
        <taxon>Insecta</taxon>
        <taxon>Pterygota</taxon>
        <taxon>Neoptera</taxon>
        <taxon>Endopterygota</taxon>
        <taxon>Lepidoptera</taxon>
        <taxon>Glossata</taxon>
        <taxon>Ditrysia</taxon>
        <taxon>Papilionoidea</taxon>
        <taxon>Nymphalidae</taxon>
        <taxon>Danainae</taxon>
        <taxon>Danaini</taxon>
        <taxon>Danaina</taxon>
        <taxon>Danaus</taxon>
        <taxon>Danaus</taxon>
    </lineage>
</organism>
<evidence type="ECO:0000256" key="5">
    <source>
        <dbReference type="ARBA" id="ARBA00023242"/>
    </source>
</evidence>
<sequence length="358" mass="40759">MTQLHIEEVYPKSITNPVLINFQNGYATDNFTTEPCFIYDNDEKHNKTIATTLDGLVYAGEEDTEDLGRTLILARNKCTGKVRVIESSYVDLKPVFKTNTEPAPLETSTLELSRKFGSKKQKQKMEQREKMKVNIETVTEQMQNVTQEITEDKVDLSSYNKTDSDDFYIPIINRQADKAEDVYDINNILTEEQYEKISSELEGKDYENNLIPIIKSIVKNNLSQKMTVLAVYANSLLQLYVTMMKEISKKSFVICPHSVTLNKHVLDHFLLTTNGKRTRPAPYKDKSLCHAMVIILMINNLKFDLNSLCESIKITPNTASMKVRVTGASVTTSGSKKVVQLKLPLNTKSSFRRRSAKF</sequence>
<dbReference type="OrthoDB" id="277398at2759"/>
<keyword evidence="4" id="KW-0804">Transcription</keyword>
<dbReference type="GO" id="GO:0006351">
    <property type="term" value="P:DNA-templated transcription"/>
    <property type="evidence" value="ECO:0007669"/>
    <property type="project" value="InterPro"/>
</dbReference>
<comment type="similarity">
    <text evidence="2">Belongs to the eukaryotic RPA49/POLR1E RNA polymerase subunit family.</text>
</comment>
<dbReference type="STRING" id="278856.A0A212F5H8"/>
<name>A0A212F5H8_DANPL</name>
<evidence type="ECO:0000256" key="4">
    <source>
        <dbReference type="ARBA" id="ARBA00023163"/>
    </source>
</evidence>
<dbReference type="eggNOG" id="KOG4183">
    <property type="taxonomic scope" value="Eukaryota"/>
</dbReference>
<evidence type="ECO:0000313" key="7">
    <source>
        <dbReference type="Proteomes" id="UP000007151"/>
    </source>
</evidence>
<dbReference type="InterPro" id="IPR009668">
    <property type="entry name" value="RNA_pol-assoc_fac_A49-like"/>
</dbReference>
<dbReference type="PANTHER" id="PTHR14440">
    <property type="entry name" value="DNA-DIRECTED RNA POLYMERASE I SUBUNIT RPA49"/>
    <property type="match status" value="1"/>
</dbReference>
<dbReference type="EMBL" id="AGBW02010195">
    <property type="protein sequence ID" value="OWR48988.1"/>
    <property type="molecule type" value="Genomic_DNA"/>
</dbReference>
<dbReference type="Pfam" id="PF06870">
    <property type="entry name" value="RNA_pol_I_A49"/>
    <property type="match status" value="1"/>
</dbReference>